<keyword evidence="2" id="KW-1185">Reference proteome</keyword>
<proteinExistence type="predicted"/>
<evidence type="ECO:0000313" key="1">
    <source>
        <dbReference type="EMBL" id="KRY82423.1"/>
    </source>
</evidence>
<accession>A0A0V1F8Q2</accession>
<dbReference type="EMBL" id="JYDT01000176">
    <property type="protein sequence ID" value="KRY82423.1"/>
    <property type="molecule type" value="Genomic_DNA"/>
</dbReference>
<gene>
    <name evidence="1" type="ORF">T4D_16357</name>
</gene>
<dbReference type="Proteomes" id="UP000054995">
    <property type="component" value="Unassembled WGS sequence"/>
</dbReference>
<dbReference type="OrthoDB" id="10618209at2759"/>
<name>A0A0V1F8Q2_TRIPS</name>
<comment type="caution">
    <text evidence="1">The sequence shown here is derived from an EMBL/GenBank/DDBJ whole genome shotgun (WGS) entry which is preliminary data.</text>
</comment>
<evidence type="ECO:0000313" key="2">
    <source>
        <dbReference type="Proteomes" id="UP000054995"/>
    </source>
</evidence>
<sequence>MLYMNVNIQYTLQMAKFNVCFMKLLFRKEALGISETDLCSWFRLFFLCLKNSNSNEIEMSICINLYRYAPYEAEMTNITDKKKRRVLSTRFKAYMALVCAMHYL</sequence>
<dbReference type="AlphaFoldDB" id="A0A0V1F8Q2"/>
<protein>
    <submittedName>
        <fullName evidence="1">Uncharacterized protein</fullName>
    </submittedName>
</protein>
<reference evidence="1 2" key="1">
    <citation type="submission" date="2015-01" db="EMBL/GenBank/DDBJ databases">
        <title>Evolution of Trichinella species and genotypes.</title>
        <authorList>
            <person name="Korhonen P.K."/>
            <person name="Edoardo P."/>
            <person name="Giuseppe L.R."/>
            <person name="Gasser R.B."/>
        </authorList>
    </citation>
    <scope>NUCLEOTIDE SEQUENCE [LARGE SCALE GENOMIC DNA]</scope>
    <source>
        <strain evidence="1">ISS470</strain>
    </source>
</reference>
<organism evidence="1 2">
    <name type="scientific">Trichinella pseudospiralis</name>
    <name type="common">Parasitic roundworm</name>
    <dbReference type="NCBI Taxonomy" id="6337"/>
    <lineage>
        <taxon>Eukaryota</taxon>
        <taxon>Metazoa</taxon>
        <taxon>Ecdysozoa</taxon>
        <taxon>Nematoda</taxon>
        <taxon>Enoplea</taxon>
        <taxon>Dorylaimia</taxon>
        <taxon>Trichinellida</taxon>
        <taxon>Trichinellidae</taxon>
        <taxon>Trichinella</taxon>
    </lineage>
</organism>